<feature type="domain" description="Cell division control protein 24 OB" evidence="1">
    <location>
        <begin position="277"/>
        <end position="323"/>
    </location>
</feature>
<reference evidence="3" key="2">
    <citation type="submission" date="2021-12" db="EMBL/GenBank/DDBJ databases">
        <title>Resequencing data analysis of finger millet.</title>
        <authorList>
            <person name="Hatakeyama M."/>
            <person name="Aluri S."/>
            <person name="Balachadran M.T."/>
            <person name="Sivarajan S.R."/>
            <person name="Poveda L."/>
            <person name="Shimizu-Inatsugi R."/>
            <person name="Schlapbach R."/>
            <person name="Sreeman S.M."/>
            <person name="Shimizu K.K."/>
        </authorList>
    </citation>
    <scope>NUCLEOTIDE SEQUENCE</scope>
</reference>
<reference evidence="3" key="1">
    <citation type="journal article" date="2018" name="DNA Res.">
        <title>Multiple hybrid de novo genome assembly of finger millet, an orphan allotetraploid crop.</title>
        <authorList>
            <person name="Hatakeyama M."/>
            <person name="Aluri S."/>
            <person name="Balachadran M.T."/>
            <person name="Sivarajan S.R."/>
            <person name="Patrignani A."/>
            <person name="Gruter S."/>
            <person name="Poveda L."/>
            <person name="Shimizu-Inatsugi R."/>
            <person name="Baeten J."/>
            <person name="Francoijs K.J."/>
            <person name="Nataraja K.N."/>
            <person name="Reddy Y.A.N."/>
            <person name="Phadnis S."/>
            <person name="Ravikumar R.L."/>
            <person name="Schlapbach R."/>
            <person name="Sreeman S.M."/>
            <person name="Shimizu K.K."/>
        </authorList>
    </citation>
    <scope>NUCLEOTIDE SEQUENCE</scope>
</reference>
<accession>A0AAV5CGF0</accession>
<evidence type="ECO:0000313" key="4">
    <source>
        <dbReference type="Proteomes" id="UP001054889"/>
    </source>
</evidence>
<dbReference type="InterPro" id="IPR035200">
    <property type="entry name" value="Cdc24_OB2"/>
</dbReference>
<evidence type="ECO:0008006" key="5">
    <source>
        <dbReference type="Google" id="ProtNLM"/>
    </source>
</evidence>
<dbReference type="PANTHER" id="PTHR36033:SF1">
    <property type="entry name" value="NUCLEIC ACID-BINDING PROTEINS SUPERFAMILY"/>
    <property type="match status" value="1"/>
</dbReference>
<dbReference type="EMBL" id="BQKI01000006">
    <property type="protein sequence ID" value="GJM97142.1"/>
    <property type="molecule type" value="Genomic_DNA"/>
</dbReference>
<evidence type="ECO:0000259" key="2">
    <source>
        <dbReference type="Pfam" id="PF17245"/>
    </source>
</evidence>
<organism evidence="3 4">
    <name type="scientific">Eleusine coracana subsp. coracana</name>
    <dbReference type="NCBI Taxonomy" id="191504"/>
    <lineage>
        <taxon>Eukaryota</taxon>
        <taxon>Viridiplantae</taxon>
        <taxon>Streptophyta</taxon>
        <taxon>Embryophyta</taxon>
        <taxon>Tracheophyta</taxon>
        <taxon>Spermatophyta</taxon>
        <taxon>Magnoliopsida</taxon>
        <taxon>Liliopsida</taxon>
        <taxon>Poales</taxon>
        <taxon>Poaceae</taxon>
        <taxon>PACMAD clade</taxon>
        <taxon>Chloridoideae</taxon>
        <taxon>Cynodonteae</taxon>
        <taxon>Eleusininae</taxon>
        <taxon>Eleusine</taxon>
    </lineage>
</organism>
<gene>
    <name evidence="3" type="primary">ga14047</name>
    <name evidence="3" type="ORF">PR202_ga14047</name>
</gene>
<dbReference type="InterPro" id="IPR035203">
    <property type="entry name" value="Cdc24_OB3"/>
</dbReference>
<evidence type="ECO:0000313" key="3">
    <source>
        <dbReference type="EMBL" id="GJM97142.1"/>
    </source>
</evidence>
<proteinExistence type="predicted"/>
<dbReference type="PANTHER" id="PTHR36033">
    <property type="entry name" value="NUCLEIC ACID-BINDING PROTEINS SUPERFAMILY"/>
    <property type="match status" value="1"/>
</dbReference>
<dbReference type="Pfam" id="PF17244">
    <property type="entry name" value="CDC24_OB3"/>
    <property type="match status" value="1"/>
</dbReference>
<keyword evidence="4" id="KW-1185">Reference proteome</keyword>
<comment type="caution">
    <text evidence="3">The sequence shown here is derived from an EMBL/GenBank/DDBJ whole genome shotgun (WGS) entry which is preliminary data.</text>
</comment>
<dbReference type="AlphaFoldDB" id="A0AAV5CGF0"/>
<name>A0AAV5CGF0_ELECO</name>
<dbReference type="Proteomes" id="UP001054889">
    <property type="component" value="Unassembled WGS sequence"/>
</dbReference>
<dbReference type="Pfam" id="PF17245">
    <property type="entry name" value="CDC24_OB2"/>
    <property type="match status" value="1"/>
</dbReference>
<protein>
    <recommendedName>
        <fullName evidence="5">Cell division control protein 24 OB domain-containing protein</fullName>
    </recommendedName>
</protein>
<feature type="domain" description="Cell division control protein 24 OB" evidence="2">
    <location>
        <begin position="1"/>
        <end position="91"/>
    </location>
</feature>
<evidence type="ECO:0000259" key="1">
    <source>
        <dbReference type="Pfam" id="PF17244"/>
    </source>
</evidence>
<sequence>MITGCCLRTAIEGSGHARILPTEYMVILLDEDQDEDAMLLAAQFCTYSFSSTLEESRNDVPYSFYARIEKIESLEPFRCTERKQIILADNDDAKMKFILWGEQVLLANLFSVGSMLALDRPFIANFVDSDHEDSQELCLEYGSATQVYLVPIAQQEEQVLMTPTQVRSQGPLCVPSNNVASQVTLPRDLHGSIDFSKYPFRVCNLIIAHLSYFPNIYVASHHVIRQSGSWSYGVHLWFDLYLEFDKNVRSSFLHITFIIYMPHVAQDSDVWLTSFDSREVLWREKEPGSLFVNLSLLPALLNSPCLYKLSLLSDLPHSSSRTHVSPLHVVKPLLKHFEFI</sequence>